<accession>A0A8J2T1Y6</accession>
<dbReference type="AlphaFoldDB" id="A0A8J2T1Y6"/>
<organism evidence="3 4">
    <name type="scientific">Pelagomonas calceolata</name>
    <dbReference type="NCBI Taxonomy" id="35677"/>
    <lineage>
        <taxon>Eukaryota</taxon>
        <taxon>Sar</taxon>
        <taxon>Stramenopiles</taxon>
        <taxon>Ochrophyta</taxon>
        <taxon>Pelagophyceae</taxon>
        <taxon>Pelagomonadales</taxon>
        <taxon>Pelagomonadaceae</taxon>
        <taxon>Pelagomonas</taxon>
    </lineage>
</organism>
<keyword evidence="1" id="KW-0802">TPR repeat</keyword>
<reference evidence="3" key="1">
    <citation type="submission" date="2021-11" db="EMBL/GenBank/DDBJ databases">
        <authorList>
            <consortium name="Genoscope - CEA"/>
            <person name="William W."/>
        </authorList>
    </citation>
    <scope>NUCLEOTIDE SEQUENCE</scope>
</reference>
<dbReference type="CDD" id="cd23799">
    <property type="entry name" value="UBCc_UBE2J"/>
    <property type="match status" value="1"/>
</dbReference>
<comment type="caution">
    <text evidence="3">The sequence shown here is derived from an EMBL/GenBank/DDBJ whole genome shotgun (WGS) entry which is preliminary data.</text>
</comment>
<protein>
    <recommendedName>
        <fullName evidence="2">UBC core domain-containing protein</fullName>
    </recommendedName>
</protein>
<dbReference type="SMART" id="SM00028">
    <property type="entry name" value="TPR"/>
    <property type="match status" value="3"/>
</dbReference>
<dbReference type="PROSITE" id="PS50127">
    <property type="entry name" value="UBC_2"/>
    <property type="match status" value="1"/>
</dbReference>
<keyword evidence="4" id="KW-1185">Reference proteome</keyword>
<dbReference type="InterPro" id="IPR019734">
    <property type="entry name" value="TPR_rpt"/>
</dbReference>
<proteinExistence type="predicted"/>
<sequence>MSKKGAGYRLRKELLAINKDRPEFIWATHKETNILLWSFLVAPPDDTVYGGGYYWGRVTFPQDYPFAPPGIQFVTPSGRFRPETKICMSMSDYHPESWNPAWSVSTILKGVLSFMLSDEITTGAVECSDSERRRLASASVAWNCSQPEFNALFPDFAELREEELLRRARPKNAGLIARGALDEAGLPGAAAAKATGDAFFRAKAYDKAIGAYTLALEAAPGCAAVLRNRAAAHEKLSDWINVEADAAASLKADAAAGEPVSAKALLRRAAALVQLSRPEDAITAYTDALALKPPNADAIKKALAALEKPPPPPS</sequence>
<dbReference type="Pfam" id="PF00179">
    <property type="entry name" value="UQ_con"/>
    <property type="match status" value="1"/>
</dbReference>
<dbReference type="EMBL" id="CAKKNE010000006">
    <property type="protein sequence ID" value="CAH0379572.1"/>
    <property type="molecule type" value="Genomic_DNA"/>
</dbReference>
<dbReference type="SUPFAM" id="SSF48452">
    <property type="entry name" value="TPR-like"/>
    <property type="match status" value="1"/>
</dbReference>
<dbReference type="SMART" id="SM00212">
    <property type="entry name" value="UBCc"/>
    <property type="match status" value="1"/>
</dbReference>
<feature type="domain" description="UBC core" evidence="2">
    <location>
        <begin position="5"/>
        <end position="162"/>
    </location>
</feature>
<dbReference type="InterPro" id="IPR000608">
    <property type="entry name" value="UBC"/>
</dbReference>
<evidence type="ECO:0000313" key="3">
    <source>
        <dbReference type="EMBL" id="CAH0379572.1"/>
    </source>
</evidence>
<dbReference type="OrthoDB" id="1158011at2759"/>
<dbReference type="InterPro" id="IPR011990">
    <property type="entry name" value="TPR-like_helical_dom_sf"/>
</dbReference>
<dbReference type="PANTHER" id="PTHR24067">
    <property type="entry name" value="UBIQUITIN-CONJUGATING ENZYME E2"/>
    <property type="match status" value="1"/>
</dbReference>
<dbReference type="Gene3D" id="1.25.40.10">
    <property type="entry name" value="Tetratricopeptide repeat domain"/>
    <property type="match status" value="1"/>
</dbReference>
<name>A0A8J2T1Y6_9STRA</name>
<feature type="repeat" description="TPR" evidence="1">
    <location>
        <begin position="262"/>
        <end position="295"/>
    </location>
</feature>
<gene>
    <name evidence="3" type="ORF">PECAL_6P12000</name>
</gene>
<evidence type="ECO:0000313" key="4">
    <source>
        <dbReference type="Proteomes" id="UP000789595"/>
    </source>
</evidence>
<dbReference type="InterPro" id="IPR016135">
    <property type="entry name" value="UBQ-conjugating_enzyme/RWD"/>
</dbReference>
<evidence type="ECO:0000259" key="2">
    <source>
        <dbReference type="PROSITE" id="PS50127"/>
    </source>
</evidence>
<dbReference type="InterPro" id="IPR050113">
    <property type="entry name" value="Ub_conjugating_enzyme"/>
</dbReference>
<dbReference type="PROSITE" id="PS50005">
    <property type="entry name" value="TPR"/>
    <property type="match status" value="1"/>
</dbReference>
<dbReference type="Gene3D" id="3.10.110.10">
    <property type="entry name" value="Ubiquitin Conjugating Enzyme"/>
    <property type="match status" value="1"/>
</dbReference>
<dbReference type="Proteomes" id="UP000789595">
    <property type="component" value="Unassembled WGS sequence"/>
</dbReference>
<dbReference type="SUPFAM" id="SSF54495">
    <property type="entry name" value="UBC-like"/>
    <property type="match status" value="1"/>
</dbReference>
<evidence type="ECO:0000256" key="1">
    <source>
        <dbReference type="PROSITE-ProRule" id="PRU00339"/>
    </source>
</evidence>